<evidence type="ECO:0000259" key="6">
    <source>
        <dbReference type="PROSITE" id="PS50931"/>
    </source>
</evidence>
<dbReference type="Gene3D" id="1.10.10.10">
    <property type="entry name" value="Winged helix-like DNA-binding domain superfamily/Winged helix DNA-binding domain"/>
    <property type="match status" value="1"/>
</dbReference>
<protein>
    <submittedName>
        <fullName evidence="7">DNA-binding transcriptional regulator, LysR family</fullName>
    </submittedName>
</protein>
<dbReference type="InterPro" id="IPR050176">
    <property type="entry name" value="LTTR"/>
</dbReference>
<dbReference type="EMBL" id="LT670849">
    <property type="protein sequence ID" value="SHN87717.1"/>
    <property type="molecule type" value="Genomic_DNA"/>
</dbReference>
<dbReference type="PROSITE" id="PS50931">
    <property type="entry name" value="HTH_LYSR"/>
    <property type="match status" value="1"/>
</dbReference>
<dbReference type="PANTHER" id="PTHR30579">
    <property type="entry name" value="TRANSCRIPTIONAL REGULATOR"/>
    <property type="match status" value="1"/>
</dbReference>
<dbReference type="Pfam" id="PF00126">
    <property type="entry name" value="HTH_1"/>
    <property type="match status" value="1"/>
</dbReference>
<gene>
    <name evidence="7" type="ORF">SAMN05444170_7327</name>
</gene>
<dbReference type="SUPFAM" id="SSF46785">
    <property type="entry name" value="Winged helix' DNA-binding domain"/>
    <property type="match status" value="1"/>
</dbReference>
<reference evidence="8" key="1">
    <citation type="submission" date="2016-11" db="EMBL/GenBank/DDBJ databases">
        <authorList>
            <person name="Varghese N."/>
            <person name="Submissions S."/>
        </authorList>
    </citation>
    <scope>NUCLEOTIDE SEQUENCE [LARGE SCALE GENOMIC DNA]</scope>
    <source>
        <strain evidence="8">GAS401</strain>
    </source>
</reference>
<dbReference type="GO" id="GO:0003700">
    <property type="term" value="F:DNA-binding transcription factor activity"/>
    <property type="evidence" value="ECO:0007669"/>
    <property type="project" value="InterPro"/>
</dbReference>
<dbReference type="Proteomes" id="UP000184096">
    <property type="component" value="Chromosome I"/>
</dbReference>
<dbReference type="RefSeq" id="WP_072825500.1">
    <property type="nucleotide sequence ID" value="NZ_LT670849.1"/>
</dbReference>
<evidence type="ECO:0000256" key="2">
    <source>
        <dbReference type="ARBA" id="ARBA00009437"/>
    </source>
</evidence>
<evidence type="ECO:0000256" key="1">
    <source>
        <dbReference type="ARBA" id="ARBA00003502"/>
    </source>
</evidence>
<evidence type="ECO:0000256" key="5">
    <source>
        <dbReference type="ARBA" id="ARBA00023163"/>
    </source>
</evidence>
<dbReference type="InterPro" id="IPR036388">
    <property type="entry name" value="WH-like_DNA-bd_sf"/>
</dbReference>
<keyword evidence="5" id="KW-0804">Transcription</keyword>
<comment type="similarity">
    <text evidence="2">Belongs to the LysR transcriptional regulatory family.</text>
</comment>
<dbReference type="GO" id="GO:0003677">
    <property type="term" value="F:DNA binding"/>
    <property type="evidence" value="ECO:0007669"/>
    <property type="project" value="UniProtKB-KW"/>
</dbReference>
<name>A0A1M7UXS2_9BRAD</name>
<dbReference type="InterPro" id="IPR000847">
    <property type="entry name" value="LysR_HTH_N"/>
</dbReference>
<dbReference type="AlphaFoldDB" id="A0A1M7UXS2"/>
<feature type="domain" description="HTH lysR-type" evidence="6">
    <location>
        <begin position="4"/>
        <end position="61"/>
    </location>
</feature>
<sequence>MQTLDLAIMRTLLAVVESGSFAGAARRIGRSESAVSLQLKRLEEQVGTALFLRTGKQMTLTSSGTTLVGYARRLLELNDEALSATSQGSIDGTVTLGVPHDIAETWLPAVMAGFRRSHPAANLKVVESRSAILLSRLADDQIDLAVVFSATKPESALWSAALPMVWIGRNDFALKNNEPLRLAAFDPPCFFRAAAIASLDGADIDWSIGHASSTLPDLWSAVNLGLGIAVRTPAAVPAGLAVLDGACGLPDLPPLIVSLCGRAAGSKRPIIDRLRAILEDCLSVSIHAAT</sequence>
<dbReference type="InterPro" id="IPR005119">
    <property type="entry name" value="LysR_subst-bd"/>
</dbReference>
<dbReference type="SUPFAM" id="SSF53850">
    <property type="entry name" value="Periplasmic binding protein-like II"/>
    <property type="match status" value="1"/>
</dbReference>
<dbReference type="Pfam" id="PF03466">
    <property type="entry name" value="LysR_substrate"/>
    <property type="match status" value="1"/>
</dbReference>
<keyword evidence="4 7" id="KW-0238">DNA-binding</keyword>
<dbReference type="PANTHER" id="PTHR30579:SF7">
    <property type="entry name" value="HTH-TYPE TRANSCRIPTIONAL REGULATOR LRHA-RELATED"/>
    <property type="match status" value="1"/>
</dbReference>
<organism evidence="7 8">
    <name type="scientific">Bradyrhizobium erythrophlei</name>
    <dbReference type="NCBI Taxonomy" id="1437360"/>
    <lineage>
        <taxon>Bacteria</taxon>
        <taxon>Pseudomonadati</taxon>
        <taxon>Pseudomonadota</taxon>
        <taxon>Alphaproteobacteria</taxon>
        <taxon>Hyphomicrobiales</taxon>
        <taxon>Nitrobacteraceae</taxon>
        <taxon>Bradyrhizobium</taxon>
    </lineage>
</organism>
<evidence type="ECO:0000313" key="8">
    <source>
        <dbReference type="Proteomes" id="UP000184096"/>
    </source>
</evidence>
<dbReference type="Gene3D" id="3.40.190.10">
    <property type="entry name" value="Periplasmic binding protein-like II"/>
    <property type="match status" value="2"/>
</dbReference>
<comment type="function">
    <text evidence="1">NodD regulates the expression of the nodABCFE genes which encode other nodulation proteins. NodD is also a negative regulator of its own expression. Binds flavonoids as inducers.</text>
</comment>
<evidence type="ECO:0000313" key="7">
    <source>
        <dbReference type="EMBL" id="SHN87717.1"/>
    </source>
</evidence>
<accession>A0A1M7UXS2</accession>
<evidence type="ECO:0000256" key="3">
    <source>
        <dbReference type="ARBA" id="ARBA00023015"/>
    </source>
</evidence>
<dbReference type="InterPro" id="IPR036390">
    <property type="entry name" value="WH_DNA-bd_sf"/>
</dbReference>
<dbReference type="OrthoDB" id="1631201at2"/>
<dbReference type="PRINTS" id="PR00039">
    <property type="entry name" value="HTHLYSR"/>
</dbReference>
<keyword evidence="8" id="KW-1185">Reference proteome</keyword>
<proteinExistence type="inferred from homology"/>
<evidence type="ECO:0000256" key="4">
    <source>
        <dbReference type="ARBA" id="ARBA00023125"/>
    </source>
</evidence>
<keyword evidence="3" id="KW-0805">Transcription regulation</keyword>